<dbReference type="AlphaFoldDB" id="E5AUJ5"/>
<evidence type="ECO:0000313" key="2">
    <source>
        <dbReference type="Proteomes" id="UP000007437"/>
    </source>
</evidence>
<name>E5AUJ5_MYCRK</name>
<reference evidence="1 2" key="1">
    <citation type="journal article" date="2011" name="J. Bacteriol.">
        <title>Complete genome sequence of Burkholderia rhizoxinica, an endosymbiont of Rhizopus microsporus.</title>
        <authorList>
            <person name="Lackner G."/>
            <person name="Moebius N."/>
            <person name="Partida-Martinez L."/>
            <person name="Hertweck C."/>
        </authorList>
    </citation>
    <scope>NUCLEOTIDE SEQUENCE [LARGE SCALE GENOMIC DNA]</scope>
    <source>
        <strain evidence="2">DSM 19002 / CIP 109453 / HKI 454</strain>
        <plasmid evidence="1 2">pBRH01</plasmid>
    </source>
</reference>
<proteinExistence type="predicted"/>
<evidence type="ECO:0000313" key="1">
    <source>
        <dbReference type="EMBL" id="CBW76769.1"/>
    </source>
</evidence>
<dbReference type="EMBL" id="FR687360">
    <property type="protein sequence ID" value="CBW76769.1"/>
    <property type="molecule type" value="Genomic_DNA"/>
</dbReference>
<dbReference type="Proteomes" id="UP000007437">
    <property type="component" value="Plasmid pBRH01"/>
</dbReference>
<dbReference type="eggNOG" id="COG2801">
    <property type="taxonomic scope" value="Bacteria"/>
</dbReference>
<dbReference type="KEGG" id="brh:RBRH_01690"/>
<sequence length="109" mass="12186">MRSTATKQASSATLRWVKQAVVTPFGRAMYEPNIDTFCANSSSAKRRVERAHLTLKDRLARKALIVSDVATFKGRRRAACSSTRWNYILGVFCATCLKPSISTAFLEIR</sequence>
<geneLocation type="plasmid" evidence="1 2">
    <name>pBRH01</name>
</geneLocation>
<dbReference type="HOGENOM" id="CLU_2178937_0_0_4"/>
<gene>
    <name evidence="1" type="ordered locus">RBRH_01690</name>
</gene>
<accession>E5AUJ5</accession>
<organism evidence="1 2">
    <name type="scientific">Mycetohabitans rhizoxinica (strain DSM 19002 / CIP 109453 / HKI 454)</name>
    <name type="common">Paraburkholderia rhizoxinica</name>
    <dbReference type="NCBI Taxonomy" id="882378"/>
    <lineage>
        <taxon>Bacteria</taxon>
        <taxon>Pseudomonadati</taxon>
        <taxon>Pseudomonadota</taxon>
        <taxon>Betaproteobacteria</taxon>
        <taxon>Burkholderiales</taxon>
        <taxon>Burkholderiaceae</taxon>
        <taxon>Mycetohabitans</taxon>
    </lineage>
</organism>
<protein>
    <submittedName>
        <fullName evidence="1">Transposase</fullName>
    </submittedName>
</protein>
<keyword evidence="1" id="KW-0614">Plasmid</keyword>